<dbReference type="SUPFAM" id="SSF103088">
    <property type="entry name" value="OmpA-like"/>
    <property type="match status" value="1"/>
</dbReference>
<dbReference type="GO" id="GO:0009279">
    <property type="term" value="C:cell outer membrane"/>
    <property type="evidence" value="ECO:0007669"/>
    <property type="project" value="UniProtKB-SubCell"/>
</dbReference>
<comment type="subcellular location">
    <subcellularLocation>
        <location evidence="1">Cell outer membrane</location>
    </subcellularLocation>
</comment>
<comment type="caution">
    <text evidence="9">The sequence shown here is derived from an EMBL/GenBank/DDBJ whole genome shotgun (WGS) entry which is preliminary data.</text>
</comment>
<dbReference type="InterPro" id="IPR007450">
    <property type="entry name" value="BamE_dom"/>
</dbReference>
<keyword evidence="4" id="KW-0998">Cell outer membrane</keyword>
<name>A0A2P8R3X8_9BACT</name>
<dbReference type="PROSITE" id="PS51257">
    <property type="entry name" value="PROKAR_LIPOPROTEIN"/>
    <property type="match status" value="1"/>
</dbReference>
<dbReference type="EMBL" id="PDHH01000001">
    <property type="protein sequence ID" value="PSM53212.1"/>
    <property type="molecule type" value="Genomic_DNA"/>
</dbReference>
<evidence type="ECO:0000313" key="10">
    <source>
        <dbReference type="Proteomes" id="UP000240535"/>
    </source>
</evidence>
<feature type="compositionally biased region" description="Polar residues" evidence="6">
    <location>
        <begin position="242"/>
        <end position="251"/>
    </location>
</feature>
<dbReference type="PANTHER" id="PTHR30329:SF21">
    <property type="entry name" value="LIPOPROTEIN YIAD-RELATED"/>
    <property type="match status" value="1"/>
</dbReference>
<evidence type="ECO:0000256" key="7">
    <source>
        <dbReference type="SAM" id="SignalP"/>
    </source>
</evidence>
<dbReference type="RefSeq" id="WP_106869779.1">
    <property type="nucleotide sequence ID" value="NZ_CP053841.1"/>
</dbReference>
<dbReference type="Proteomes" id="UP000240535">
    <property type="component" value="Unassembled WGS sequence"/>
</dbReference>
<dbReference type="CDD" id="cd07185">
    <property type="entry name" value="OmpA_C-like"/>
    <property type="match status" value="1"/>
</dbReference>
<proteinExistence type="predicted"/>
<evidence type="ECO:0000256" key="4">
    <source>
        <dbReference type="ARBA" id="ARBA00023237"/>
    </source>
</evidence>
<evidence type="ECO:0000313" key="9">
    <source>
        <dbReference type="EMBL" id="PSM53212.1"/>
    </source>
</evidence>
<dbReference type="Gene3D" id="3.30.1450.10">
    <property type="match status" value="1"/>
</dbReference>
<accession>A0A2P8R3X8</accession>
<evidence type="ECO:0000259" key="8">
    <source>
        <dbReference type="PROSITE" id="PS51123"/>
    </source>
</evidence>
<evidence type="ECO:0000256" key="2">
    <source>
        <dbReference type="ARBA" id="ARBA00022729"/>
    </source>
</evidence>
<gene>
    <name evidence="9" type="ORF">CQ405_01295</name>
</gene>
<evidence type="ECO:0000256" key="5">
    <source>
        <dbReference type="PROSITE-ProRule" id="PRU00473"/>
    </source>
</evidence>
<dbReference type="InterPro" id="IPR050330">
    <property type="entry name" value="Bact_OuterMem_StrucFunc"/>
</dbReference>
<dbReference type="InterPro" id="IPR006664">
    <property type="entry name" value="OMP_bac"/>
</dbReference>
<feature type="domain" description="OmpA-like" evidence="8">
    <location>
        <begin position="134"/>
        <end position="251"/>
    </location>
</feature>
<feature type="signal peptide" evidence="7">
    <location>
        <begin position="1"/>
        <end position="19"/>
    </location>
</feature>
<keyword evidence="10" id="KW-1185">Reference proteome</keyword>
<reference evidence="10" key="1">
    <citation type="submission" date="2017-10" db="EMBL/GenBank/DDBJ databases">
        <title>Campylobacter species from seals.</title>
        <authorList>
            <person name="Gilbert M.J."/>
            <person name="Zomer A.L."/>
            <person name="Timmerman A.J."/>
            <person name="Duim B."/>
            <person name="Wagenaar J.A."/>
        </authorList>
    </citation>
    <scope>NUCLEOTIDE SEQUENCE [LARGE SCALE GENOMIC DNA]</scope>
    <source>
        <strain evidence="10">17S00004-5</strain>
    </source>
</reference>
<dbReference type="Gene3D" id="3.30.1330.60">
    <property type="entry name" value="OmpA-like domain"/>
    <property type="match status" value="1"/>
</dbReference>
<dbReference type="Pfam" id="PF00691">
    <property type="entry name" value="OmpA"/>
    <property type="match status" value="1"/>
</dbReference>
<keyword evidence="3 5" id="KW-0472">Membrane</keyword>
<dbReference type="PROSITE" id="PS01068">
    <property type="entry name" value="OMPA_1"/>
    <property type="match status" value="1"/>
</dbReference>
<dbReference type="InterPro" id="IPR037873">
    <property type="entry name" value="BamE-like"/>
</dbReference>
<evidence type="ECO:0000256" key="1">
    <source>
        <dbReference type="ARBA" id="ARBA00004442"/>
    </source>
</evidence>
<keyword evidence="2 7" id="KW-0732">Signal</keyword>
<evidence type="ECO:0000256" key="6">
    <source>
        <dbReference type="SAM" id="MobiDB-lite"/>
    </source>
</evidence>
<dbReference type="PROSITE" id="PS51123">
    <property type="entry name" value="OMPA_2"/>
    <property type="match status" value="1"/>
</dbReference>
<dbReference type="Pfam" id="PF04355">
    <property type="entry name" value="BamE"/>
    <property type="match status" value="1"/>
</dbReference>
<dbReference type="PRINTS" id="PR01021">
    <property type="entry name" value="OMPADOMAIN"/>
</dbReference>
<protein>
    <submittedName>
        <fullName evidence="9">Plastocyanin</fullName>
    </submittedName>
</protein>
<dbReference type="PANTHER" id="PTHR30329">
    <property type="entry name" value="STATOR ELEMENT OF FLAGELLAR MOTOR COMPLEX"/>
    <property type="match status" value="1"/>
</dbReference>
<feature type="region of interest" description="Disordered" evidence="6">
    <location>
        <begin position="228"/>
        <end position="251"/>
    </location>
</feature>
<sequence>MKKIKLLLAFAFTALLIQGCTTKTSQSVPKDGILTKDEVTFPDIDKIWLDGPAFPSKENLAKIEKGMSKDQIRMLIGHPHFAEGLYAVVEWDYLFNLKEKAGDPDKICQYKVVFDENYTAQSFFWQPKNCLSDDVVMDKPIDLETLFEFDSAIVVSKYYDKIAKMAKFANKTGANLLIEGHTDSIGNDNYNLKLSQKRANAVRELMIKDYGVNPNKIKAVGYGETKPIATNSTDEGRKQNRRVTATAYNKK</sequence>
<organism evidence="9 10">
    <name type="scientific">Campylobacter blaseri</name>
    <dbReference type="NCBI Taxonomy" id="2042961"/>
    <lineage>
        <taxon>Bacteria</taxon>
        <taxon>Pseudomonadati</taxon>
        <taxon>Campylobacterota</taxon>
        <taxon>Epsilonproteobacteria</taxon>
        <taxon>Campylobacterales</taxon>
        <taxon>Campylobacteraceae</taxon>
        <taxon>Campylobacter</taxon>
    </lineage>
</organism>
<evidence type="ECO:0000256" key="3">
    <source>
        <dbReference type="ARBA" id="ARBA00023136"/>
    </source>
</evidence>
<feature type="chain" id="PRO_5015197786" evidence="7">
    <location>
        <begin position="20"/>
        <end position="251"/>
    </location>
</feature>
<dbReference type="AlphaFoldDB" id="A0A2P8R3X8"/>
<dbReference type="InterPro" id="IPR006690">
    <property type="entry name" value="OMPA-like_CS"/>
</dbReference>
<dbReference type="InterPro" id="IPR006665">
    <property type="entry name" value="OmpA-like"/>
</dbReference>
<dbReference type="OrthoDB" id="5360144at2"/>
<dbReference type="InterPro" id="IPR036737">
    <property type="entry name" value="OmpA-like_sf"/>
</dbReference>